<dbReference type="Proteomes" id="UP000245202">
    <property type="component" value="Unassembled WGS sequence"/>
</dbReference>
<organism evidence="1 2">
    <name type="scientific">Paenibacillus agaridevorans</name>
    <dbReference type="NCBI Taxonomy" id="171404"/>
    <lineage>
        <taxon>Bacteria</taxon>
        <taxon>Bacillati</taxon>
        <taxon>Bacillota</taxon>
        <taxon>Bacilli</taxon>
        <taxon>Bacillales</taxon>
        <taxon>Paenibacillaceae</taxon>
        <taxon>Paenibacillus</taxon>
    </lineage>
</organism>
<protein>
    <submittedName>
        <fullName evidence="1">Uncharacterized protein</fullName>
    </submittedName>
</protein>
<name>A0A2R5F2G4_9BACL</name>
<evidence type="ECO:0000313" key="1">
    <source>
        <dbReference type="EMBL" id="GBG10493.1"/>
    </source>
</evidence>
<feature type="non-terminal residue" evidence="1">
    <location>
        <position position="30"/>
    </location>
</feature>
<dbReference type="AlphaFoldDB" id="A0A2R5F2G4"/>
<reference evidence="1 2" key="1">
    <citation type="submission" date="2017-08" db="EMBL/GenBank/DDBJ databases">
        <title>Substantial Increase in Enzyme Production by Combined Drug-Resistance Mutations in Paenibacillus agaridevorans.</title>
        <authorList>
            <person name="Tanaka Y."/>
            <person name="Funane K."/>
            <person name="Hosaka T."/>
            <person name="Shiwa Y."/>
            <person name="Fujita N."/>
            <person name="Miyazaki T."/>
            <person name="Yoshikawa H."/>
            <person name="Murakami K."/>
            <person name="Kasahara K."/>
            <person name="Inaoka T."/>
            <person name="Hiraga Y."/>
            <person name="Ochi K."/>
        </authorList>
    </citation>
    <scope>NUCLEOTIDE SEQUENCE [LARGE SCALE GENOMIC DNA]</scope>
    <source>
        <strain evidence="1 2">T-3040</strain>
    </source>
</reference>
<proteinExistence type="predicted"/>
<dbReference type="EMBL" id="BDQX01000326">
    <property type="protein sequence ID" value="GBG10493.1"/>
    <property type="molecule type" value="Genomic_DNA"/>
</dbReference>
<comment type="caution">
    <text evidence="1">The sequence shown here is derived from an EMBL/GenBank/DDBJ whole genome shotgun (WGS) entry which is preliminary data.</text>
</comment>
<evidence type="ECO:0000313" key="2">
    <source>
        <dbReference type="Proteomes" id="UP000245202"/>
    </source>
</evidence>
<sequence length="30" mass="3353">MTLFGAFPPILCGFDGSKVVCVRYNLNRPH</sequence>
<gene>
    <name evidence="1" type="ORF">PAT3040_05228</name>
</gene>
<accession>A0A2R5F2G4</accession>
<keyword evidence="2" id="KW-1185">Reference proteome</keyword>